<feature type="compositionally biased region" description="Low complexity" evidence="2">
    <location>
        <begin position="234"/>
        <end position="245"/>
    </location>
</feature>
<dbReference type="OrthoDB" id="19394at2759"/>
<dbReference type="InterPro" id="IPR045967">
    <property type="entry name" value="HAM1-like_N"/>
</dbReference>
<feature type="coiled-coil region" evidence="1">
    <location>
        <begin position="705"/>
        <end position="732"/>
    </location>
</feature>
<dbReference type="STRING" id="58919.A0A316Z182"/>
<protein>
    <submittedName>
        <fullName evidence="5">Uncharacterized protein</fullName>
    </submittedName>
</protein>
<dbReference type="AlphaFoldDB" id="A0A316Z182"/>
<organism evidence="5 6">
    <name type="scientific">Tilletiopsis washingtonensis</name>
    <dbReference type="NCBI Taxonomy" id="58919"/>
    <lineage>
        <taxon>Eukaryota</taxon>
        <taxon>Fungi</taxon>
        <taxon>Dikarya</taxon>
        <taxon>Basidiomycota</taxon>
        <taxon>Ustilaginomycotina</taxon>
        <taxon>Exobasidiomycetes</taxon>
        <taxon>Entylomatales</taxon>
        <taxon>Entylomatales incertae sedis</taxon>
        <taxon>Tilletiopsis</taxon>
    </lineage>
</organism>
<evidence type="ECO:0000313" key="6">
    <source>
        <dbReference type="Proteomes" id="UP000245946"/>
    </source>
</evidence>
<evidence type="ECO:0000256" key="2">
    <source>
        <dbReference type="SAM" id="MobiDB-lite"/>
    </source>
</evidence>
<dbReference type="PANTHER" id="PTHR31138:SF1">
    <property type="entry name" value="PDZ DOMAIN-CONTAINING PROTEIN"/>
    <property type="match status" value="1"/>
</dbReference>
<dbReference type="PANTHER" id="PTHR31138">
    <property type="entry name" value="CHROMOSOME 19, WHOLE GENOME SHOTGUN SEQUENCE"/>
    <property type="match status" value="1"/>
</dbReference>
<evidence type="ECO:0000313" key="5">
    <source>
        <dbReference type="EMBL" id="PWN94708.1"/>
    </source>
</evidence>
<name>A0A316Z182_9BASI</name>
<reference evidence="5 6" key="1">
    <citation type="journal article" date="2018" name="Mol. Biol. Evol.">
        <title>Broad Genomic Sampling Reveals a Smut Pathogenic Ancestry of the Fungal Clade Ustilaginomycotina.</title>
        <authorList>
            <person name="Kijpornyongpan T."/>
            <person name="Mondo S.J."/>
            <person name="Barry K."/>
            <person name="Sandor L."/>
            <person name="Lee J."/>
            <person name="Lipzen A."/>
            <person name="Pangilinan J."/>
            <person name="LaButti K."/>
            <person name="Hainaut M."/>
            <person name="Henrissat B."/>
            <person name="Grigoriev I.V."/>
            <person name="Spatafora J.W."/>
            <person name="Aime M.C."/>
        </authorList>
    </citation>
    <scope>NUCLEOTIDE SEQUENCE [LARGE SCALE GENOMIC DNA]</scope>
    <source>
        <strain evidence="5 6">MCA 4186</strain>
    </source>
</reference>
<feature type="domain" description="HAM1-like N-terminal" evidence="4">
    <location>
        <begin position="16"/>
        <end position="631"/>
    </location>
</feature>
<gene>
    <name evidence="5" type="ORF">FA09DRAFT_332627</name>
</gene>
<dbReference type="Gene3D" id="3.15.10.10">
    <property type="entry name" value="Bactericidal permeability-increasing protein, domain 1"/>
    <property type="match status" value="1"/>
</dbReference>
<dbReference type="RefSeq" id="XP_025594987.1">
    <property type="nucleotide sequence ID" value="XM_025743538.1"/>
</dbReference>
<accession>A0A316Z182</accession>
<feature type="region of interest" description="Disordered" evidence="2">
    <location>
        <begin position="231"/>
        <end position="261"/>
    </location>
</feature>
<evidence type="ECO:0000259" key="4">
    <source>
        <dbReference type="Pfam" id="PF19343"/>
    </source>
</evidence>
<dbReference type="Pfam" id="PF19343">
    <property type="entry name" value="HAM1_N"/>
    <property type="match status" value="1"/>
</dbReference>
<dbReference type="GeneID" id="37271082"/>
<dbReference type="EMBL" id="KZ819309">
    <property type="protein sequence ID" value="PWN94708.1"/>
    <property type="molecule type" value="Genomic_DNA"/>
</dbReference>
<evidence type="ECO:0000259" key="3">
    <source>
        <dbReference type="Pfam" id="PF14613"/>
    </source>
</evidence>
<keyword evidence="6" id="KW-1185">Reference proteome</keyword>
<dbReference type="Proteomes" id="UP000245946">
    <property type="component" value="Unassembled WGS sequence"/>
</dbReference>
<keyword evidence="1" id="KW-0175">Coiled coil</keyword>
<evidence type="ECO:0000256" key="1">
    <source>
        <dbReference type="SAM" id="Coils"/>
    </source>
</evidence>
<dbReference type="InterPro" id="IPR027842">
    <property type="entry name" value="HAM1-like_C"/>
</dbReference>
<dbReference type="Pfam" id="PF14613">
    <property type="entry name" value="HAM1_C"/>
    <property type="match status" value="1"/>
</dbReference>
<feature type="domain" description="HAM1-like C-terminal" evidence="3">
    <location>
        <begin position="651"/>
        <end position="787"/>
    </location>
</feature>
<proteinExistence type="predicted"/>
<sequence>MATTPATKSQIADKPASNAVTVAMDPKAKAADVDRKLKFFGVIQAFRSGRYPDNKQIDETLRYTIENSPVDVEKLSPEGQKLVSDVRNIIESMRQLVLSKNSNEEFQHFLHATIKADYQGATPGVAAPVTADDAKKDAETAGEAFRTLLKLWLRNGEARKLFRDLGLVGRDIFADAASFTAQQARPDEDKLATVDQPAPENEFHDDIPAPLKKIGEAIEKKDELKQEAINQGQAAANAVDPNATAEQNKQNVAGAVDTDKAANKLPEVSPETREKADAQLTKAKETVLEHKDKTVNYFKEQFPEQRRDLFIYRLKKVLVECQRHRDYQDAMEFFLTAFENYKGHAEDVHAQVENNASSLRGEGNLQTAERSFRTLIERFANGHSTQPMFDAADQIYTDVKGDEELKGWFTKLGKYVRACLQQPGFVMKDEANTQAREIIDSGKRFFSENSKYRPHFERFFDEVEAFFKSMGDDPENVEFGRKWHALGRDLFFNAEGKPTFKPELWKDIRDPILPQLVQHIGFVPLPRIEFSDPTVDLVIENLTMDAANLIPNWVEIDGHSHMRLSAYAKLGDEHRHSIKLTLGQIQCDMRDVKFDIRKKKGFPTLKESGTADVLLAGQGLTVTVHLETASAPKGSRRPPTHVFTVKQVKAKIDKLTFAIRDSKHDLLVKILKPLASSIIKKQICKAAEQGIRDALEKADAQLVQIRDADDSLEAIKQKAAKGEQQVQQSKQSAGTFKIATSKRDSILPQLGNRDGWVNRLDEREKAANAQLPNAADWHSPAFSIVGSASAPGAALNGAK</sequence>